<proteinExistence type="predicted"/>
<name>A0A147BMS9_IXORI</name>
<sequence length="119" mass="12556">MPPATRSWMLTGALVTVGEAPLTVARRWMAARERGGNTWARIEGTTDALAATAAAAAWAAAVSSGRKAESSSSTSRRTRGLEGSCWILFGKTSSMLTAGTPFSGHMCTLPYVTFFRGIL</sequence>
<dbReference type="EMBL" id="GEGO01003321">
    <property type="protein sequence ID" value="JAR92083.1"/>
    <property type="molecule type" value="Transcribed_RNA"/>
</dbReference>
<evidence type="ECO:0000256" key="1">
    <source>
        <dbReference type="SAM" id="SignalP"/>
    </source>
</evidence>
<accession>A0A147BMS9</accession>
<organism evidence="2">
    <name type="scientific">Ixodes ricinus</name>
    <name type="common">Common tick</name>
    <name type="synonym">Acarus ricinus</name>
    <dbReference type="NCBI Taxonomy" id="34613"/>
    <lineage>
        <taxon>Eukaryota</taxon>
        <taxon>Metazoa</taxon>
        <taxon>Ecdysozoa</taxon>
        <taxon>Arthropoda</taxon>
        <taxon>Chelicerata</taxon>
        <taxon>Arachnida</taxon>
        <taxon>Acari</taxon>
        <taxon>Parasitiformes</taxon>
        <taxon>Ixodida</taxon>
        <taxon>Ixodoidea</taxon>
        <taxon>Ixodidae</taxon>
        <taxon>Ixodinae</taxon>
        <taxon>Ixodes</taxon>
    </lineage>
</organism>
<protein>
    <submittedName>
        <fullName evidence="2">Putative secreted protein</fullName>
    </submittedName>
</protein>
<evidence type="ECO:0000313" key="2">
    <source>
        <dbReference type="EMBL" id="JAR92083.1"/>
    </source>
</evidence>
<keyword evidence="1" id="KW-0732">Signal</keyword>
<feature type="chain" id="PRO_5007542577" evidence="1">
    <location>
        <begin position="26"/>
        <end position="119"/>
    </location>
</feature>
<dbReference type="AlphaFoldDB" id="A0A147BMS9"/>
<reference evidence="2" key="1">
    <citation type="journal article" date="2018" name="PLoS Negl. Trop. Dis.">
        <title>Sialome diversity of ticks revealed by RNAseq of single tick salivary glands.</title>
        <authorList>
            <person name="Perner J."/>
            <person name="Kropackova S."/>
            <person name="Kopacek P."/>
            <person name="Ribeiro J.M."/>
        </authorList>
    </citation>
    <scope>NUCLEOTIDE SEQUENCE</scope>
    <source>
        <strain evidence="2">Siblings of single egg batch collected in Ceske Budejovice</strain>
        <tissue evidence="2">Salivary glands</tissue>
    </source>
</reference>
<feature type="signal peptide" evidence="1">
    <location>
        <begin position="1"/>
        <end position="25"/>
    </location>
</feature>